<dbReference type="SUPFAM" id="SSF52540">
    <property type="entry name" value="P-loop containing nucleoside triphosphate hydrolases"/>
    <property type="match status" value="1"/>
</dbReference>
<dbReference type="InterPro" id="IPR003593">
    <property type="entry name" value="AAA+_ATPase"/>
</dbReference>
<accession>M1P1P5</accession>
<dbReference type="eggNOG" id="COG1136">
    <property type="taxonomic scope" value="Bacteria"/>
</dbReference>
<dbReference type="GO" id="GO:0022857">
    <property type="term" value="F:transmembrane transporter activity"/>
    <property type="evidence" value="ECO:0007669"/>
    <property type="project" value="TreeGrafter"/>
</dbReference>
<dbReference type="InterPro" id="IPR015854">
    <property type="entry name" value="ABC_transpr_LolD-like"/>
</dbReference>
<sequence>MTTLTDRLTRLAIDDVSVIYPDGDSTVTALDRVSLQARAGEMTAIVGESGSGKSSLLSVAAALVVPDSGTVSVAGVALDGVPEAERARVRREHIGIIFQQANLIGSLTARDQLLLTDHIRGLRGKALRGRADRATELLERVGLDGLGDRRMHQLSGGQRQRVNIARALMGSPGLLLADEPTSALDASRSRGIVELLRELTEETGAACVMVTHDRSLLDVFDAAVEVRDGRVIRRYDRGYGPLP</sequence>
<evidence type="ECO:0000313" key="5">
    <source>
        <dbReference type="Proteomes" id="UP000011723"/>
    </source>
</evidence>
<dbReference type="PATRIC" id="fig|1121362.3.peg.2785"/>
<dbReference type="Gene3D" id="3.40.50.300">
    <property type="entry name" value="P-loop containing nucleotide triphosphate hydrolases"/>
    <property type="match status" value="1"/>
</dbReference>
<dbReference type="AlphaFoldDB" id="M1P1P5"/>
<dbReference type="KEGG" id="chn:A605_13695"/>
<dbReference type="PANTHER" id="PTHR24220">
    <property type="entry name" value="IMPORT ATP-BINDING PROTEIN"/>
    <property type="match status" value="1"/>
</dbReference>
<dbReference type="RefSeq" id="WP_015402149.1">
    <property type="nucleotide sequence ID" value="NC_020302.1"/>
</dbReference>
<dbReference type="InterPro" id="IPR017871">
    <property type="entry name" value="ABC_transporter-like_CS"/>
</dbReference>
<dbReference type="InterPro" id="IPR003439">
    <property type="entry name" value="ABC_transporter-like_ATP-bd"/>
</dbReference>
<keyword evidence="2" id="KW-0067">ATP-binding</keyword>
<dbReference type="PANTHER" id="PTHR24220:SF685">
    <property type="entry name" value="ABC TRANSPORTER RELATED"/>
    <property type="match status" value="1"/>
</dbReference>
<evidence type="ECO:0000259" key="3">
    <source>
        <dbReference type="PROSITE" id="PS50893"/>
    </source>
</evidence>
<dbReference type="SMART" id="SM00382">
    <property type="entry name" value="AAA"/>
    <property type="match status" value="1"/>
</dbReference>
<dbReference type="PROSITE" id="PS00211">
    <property type="entry name" value="ABC_TRANSPORTER_1"/>
    <property type="match status" value="1"/>
</dbReference>
<dbReference type="Proteomes" id="UP000011723">
    <property type="component" value="Chromosome"/>
</dbReference>
<dbReference type="GO" id="GO:0005524">
    <property type="term" value="F:ATP binding"/>
    <property type="evidence" value="ECO:0007669"/>
    <property type="project" value="UniProtKB-KW"/>
</dbReference>
<dbReference type="EMBL" id="CP003697">
    <property type="protein sequence ID" value="AGF73735.1"/>
    <property type="molecule type" value="Genomic_DNA"/>
</dbReference>
<dbReference type="OrthoDB" id="9802264at2"/>
<evidence type="ECO:0000256" key="2">
    <source>
        <dbReference type="ARBA" id="ARBA00022840"/>
    </source>
</evidence>
<name>M1P1P5_9CORY</name>
<protein>
    <submittedName>
        <fullName evidence="4">Antimicrobial peptide ABC transporter ATPase</fullName>
    </submittedName>
</protein>
<organism evidence="4 5">
    <name type="scientific">Corynebacterium halotolerans YIM 70093 = DSM 44683</name>
    <dbReference type="NCBI Taxonomy" id="1121362"/>
    <lineage>
        <taxon>Bacteria</taxon>
        <taxon>Bacillati</taxon>
        <taxon>Actinomycetota</taxon>
        <taxon>Actinomycetes</taxon>
        <taxon>Mycobacteriales</taxon>
        <taxon>Corynebacteriaceae</taxon>
        <taxon>Corynebacterium</taxon>
    </lineage>
</organism>
<reference evidence="4 5" key="1">
    <citation type="journal article" date="2012" name="Stand. Genomic Sci.">
        <title>Genome sequence of the halotolerant bacterium Corynebacterium halotolerans type strain YIM 70093(T) (= DSM 44683(T)).</title>
        <authorList>
            <person name="Ruckert C."/>
            <person name="Albersmeier A."/>
            <person name="Al-Dilaimi A."/>
            <person name="Niehaus K."/>
            <person name="Szczepanowski R."/>
            <person name="Kalinowski J."/>
        </authorList>
    </citation>
    <scope>NUCLEOTIDE SEQUENCE [LARGE SCALE GENOMIC DNA]</scope>
    <source>
        <strain evidence="4">YIM 70093</strain>
    </source>
</reference>
<evidence type="ECO:0000313" key="4">
    <source>
        <dbReference type="EMBL" id="AGF73735.1"/>
    </source>
</evidence>
<proteinExistence type="predicted"/>
<dbReference type="Pfam" id="PF00005">
    <property type="entry name" value="ABC_tran"/>
    <property type="match status" value="1"/>
</dbReference>
<dbReference type="GO" id="GO:0016887">
    <property type="term" value="F:ATP hydrolysis activity"/>
    <property type="evidence" value="ECO:0007669"/>
    <property type="project" value="InterPro"/>
</dbReference>
<keyword evidence="1" id="KW-0547">Nucleotide-binding</keyword>
<keyword evidence="5" id="KW-1185">Reference proteome</keyword>
<dbReference type="InterPro" id="IPR027417">
    <property type="entry name" value="P-loop_NTPase"/>
</dbReference>
<evidence type="ECO:0000256" key="1">
    <source>
        <dbReference type="ARBA" id="ARBA00022741"/>
    </source>
</evidence>
<gene>
    <name evidence="4" type="ORF">A605_13695</name>
</gene>
<feature type="domain" description="ABC transporter" evidence="3">
    <location>
        <begin position="11"/>
        <end position="242"/>
    </location>
</feature>
<dbReference type="STRING" id="1121362.A605_13695"/>
<dbReference type="PROSITE" id="PS50893">
    <property type="entry name" value="ABC_TRANSPORTER_2"/>
    <property type="match status" value="1"/>
</dbReference>
<dbReference type="GO" id="GO:0005886">
    <property type="term" value="C:plasma membrane"/>
    <property type="evidence" value="ECO:0007669"/>
    <property type="project" value="TreeGrafter"/>
</dbReference>
<dbReference type="HOGENOM" id="CLU_000604_1_22_11"/>